<gene>
    <name evidence="1" type="ORF">KSP40_PGU012306</name>
</gene>
<dbReference type="Proteomes" id="UP001412067">
    <property type="component" value="Unassembled WGS sequence"/>
</dbReference>
<evidence type="ECO:0000313" key="2">
    <source>
        <dbReference type="Proteomes" id="UP001412067"/>
    </source>
</evidence>
<accession>A0ABR2LT22</accession>
<comment type="caution">
    <text evidence="1">The sequence shown here is derived from an EMBL/GenBank/DDBJ whole genome shotgun (WGS) entry which is preliminary data.</text>
</comment>
<name>A0ABR2LT22_9ASPA</name>
<proteinExistence type="predicted"/>
<sequence>MTMLLHQRSHLFYPHMKLEKLKSLCLQYAASIQLLVPSIYISDAAESYTSAESKARRSKGRIRLLKSPAEITIFSDSITKFENNFNDELQRFRPILSSGLQAEPYLTHLAQCILGAANEK</sequence>
<organism evidence="1 2">
    <name type="scientific">Platanthera guangdongensis</name>
    <dbReference type="NCBI Taxonomy" id="2320717"/>
    <lineage>
        <taxon>Eukaryota</taxon>
        <taxon>Viridiplantae</taxon>
        <taxon>Streptophyta</taxon>
        <taxon>Embryophyta</taxon>
        <taxon>Tracheophyta</taxon>
        <taxon>Spermatophyta</taxon>
        <taxon>Magnoliopsida</taxon>
        <taxon>Liliopsida</taxon>
        <taxon>Asparagales</taxon>
        <taxon>Orchidaceae</taxon>
        <taxon>Orchidoideae</taxon>
        <taxon>Orchideae</taxon>
        <taxon>Orchidinae</taxon>
        <taxon>Platanthera</taxon>
    </lineage>
</organism>
<dbReference type="EMBL" id="JBBWWR010000015">
    <property type="protein sequence ID" value="KAK8949865.1"/>
    <property type="molecule type" value="Genomic_DNA"/>
</dbReference>
<keyword evidence="2" id="KW-1185">Reference proteome</keyword>
<evidence type="ECO:0000313" key="1">
    <source>
        <dbReference type="EMBL" id="KAK8949865.1"/>
    </source>
</evidence>
<protein>
    <submittedName>
        <fullName evidence="1">Uncharacterized protein</fullName>
    </submittedName>
</protein>
<reference evidence="1 2" key="1">
    <citation type="journal article" date="2022" name="Nat. Plants">
        <title>Genomes of leafy and leafless Platanthera orchids illuminate the evolution of mycoheterotrophy.</title>
        <authorList>
            <person name="Li M.H."/>
            <person name="Liu K.W."/>
            <person name="Li Z."/>
            <person name="Lu H.C."/>
            <person name="Ye Q.L."/>
            <person name="Zhang D."/>
            <person name="Wang J.Y."/>
            <person name="Li Y.F."/>
            <person name="Zhong Z.M."/>
            <person name="Liu X."/>
            <person name="Yu X."/>
            <person name="Liu D.K."/>
            <person name="Tu X.D."/>
            <person name="Liu B."/>
            <person name="Hao Y."/>
            <person name="Liao X.Y."/>
            <person name="Jiang Y.T."/>
            <person name="Sun W.H."/>
            <person name="Chen J."/>
            <person name="Chen Y.Q."/>
            <person name="Ai Y."/>
            <person name="Zhai J.W."/>
            <person name="Wu S.S."/>
            <person name="Zhou Z."/>
            <person name="Hsiao Y.Y."/>
            <person name="Wu W.L."/>
            <person name="Chen Y.Y."/>
            <person name="Lin Y.F."/>
            <person name="Hsu J.L."/>
            <person name="Li C.Y."/>
            <person name="Wang Z.W."/>
            <person name="Zhao X."/>
            <person name="Zhong W.Y."/>
            <person name="Ma X.K."/>
            <person name="Ma L."/>
            <person name="Huang J."/>
            <person name="Chen G.Z."/>
            <person name="Huang M.Z."/>
            <person name="Huang L."/>
            <person name="Peng D.H."/>
            <person name="Luo Y.B."/>
            <person name="Zou S.Q."/>
            <person name="Chen S.P."/>
            <person name="Lan S."/>
            <person name="Tsai W.C."/>
            <person name="Van de Peer Y."/>
            <person name="Liu Z.J."/>
        </authorList>
    </citation>
    <scope>NUCLEOTIDE SEQUENCE [LARGE SCALE GENOMIC DNA]</scope>
    <source>
        <strain evidence="1">Lor288</strain>
    </source>
</reference>